<feature type="binding site" evidence="9">
    <location>
        <position position="59"/>
    </location>
    <ligand>
        <name>Fe cation</name>
        <dbReference type="ChEBI" id="CHEBI:24875"/>
        <label>1</label>
    </ligand>
</feature>
<dbReference type="InterPro" id="IPR047809">
    <property type="entry name" value="COQ7_proteobact"/>
</dbReference>
<dbReference type="GO" id="GO:0046872">
    <property type="term" value="F:metal ion binding"/>
    <property type="evidence" value="ECO:0007669"/>
    <property type="project" value="UniProtKB-KW"/>
</dbReference>
<keyword evidence="4 9" id="KW-0479">Metal-binding</keyword>
<evidence type="ECO:0000256" key="6">
    <source>
        <dbReference type="ARBA" id="ARBA00023004"/>
    </source>
</evidence>
<feature type="binding site" evidence="9">
    <location>
        <position position="141"/>
    </location>
    <ligand>
        <name>Fe cation</name>
        <dbReference type="ChEBI" id="CHEBI:24875"/>
        <label>2</label>
    </ligand>
</feature>
<name>A0A318IQ94_9BURK</name>
<dbReference type="EMBL" id="QJKB01000020">
    <property type="protein sequence ID" value="PXX35338.1"/>
    <property type="molecule type" value="Genomic_DNA"/>
</dbReference>
<organism evidence="10 11">
    <name type="scientific">Undibacterium pigrum</name>
    <dbReference type="NCBI Taxonomy" id="401470"/>
    <lineage>
        <taxon>Bacteria</taxon>
        <taxon>Pseudomonadati</taxon>
        <taxon>Pseudomonadota</taxon>
        <taxon>Betaproteobacteria</taxon>
        <taxon>Burkholderiales</taxon>
        <taxon>Oxalobacteraceae</taxon>
        <taxon>Undibacterium</taxon>
    </lineage>
</organism>
<evidence type="ECO:0000256" key="3">
    <source>
        <dbReference type="ARBA" id="ARBA00022688"/>
    </source>
</evidence>
<dbReference type="RefSeq" id="WP_110258251.1">
    <property type="nucleotide sequence ID" value="NZ_QJKB01000020.1"/>
</dbReference>
<feature type="binding site" evidence="9">
    <location>
        <position position="89"/>
    </location>
    <ligand>
        <name>Fe cation</name>
        <dbReference type="ChEBI" id="CHEBI:24875"/>
        <label>1</label>
    </ligand>
</feature>
<comment type="function">
    <text evidence="9">Catalyzes the hydroxylation of 2-nonaprenyl-3-methyl-6-methoxy-1,4-benzoquinol during ubiquinone biosynthesis.</text>
</comment>
<keyword evidence="5 9" id="KW-0560">Oxidoreductase</keyword>
<feature type="binding site" evidence="9">
    <location>
        <position position="173"/>
    </location>
    <ligand>
        <name>Fe cation</name>
        <dbReference type="ChEBI" id="CHEBI:24875"/>
        <label>1</label>
    </ligand>
</feature>
<feature type="binding site" evidence="9">
    <location>
        <position position="176"/>
    </location>
    <ligand>
        <name>Fe cation</name>
        <dbReference type="ChEBI" id="CHEBI:24875"/>
        <label>2</label>
    </ligand>
</feature>
<accession>A0A318IQ94</accession>
<evidence type="ECO:0000256" key="9">
    <source>
        <dbReference type="HAMAP-Rule" id="MF_01658"/>
    </source>
</evidence>
<dbReference type="GO" id="GO:0005886">
    <property type="term" value="C:plasma membrane"/>
    <property type="evidence" value="ECO:0007669"/>
    <property type="project" value="UniProtKB-SubCell"/>
</dbReference>
<keyword evidence="6 9" id="KW-0408">Iron</keyword>
<comment type="subcellular location">
    <subcellularLocation>
        <location evidence="9">Cell membrane</location>
        <topology evidence="9">Peripheral membrane protein</topology>
    </subcellularLocation>
</comment>
<feature type="binding site" evidence="9">
    <location>
        <position position="173"/>
    </location>
    <ligand>
        <name>Fe cation</name>
        <dbReference type="ChEBI" id="CHEBI:24875"/>
        <label>2</label>
    </ligand>
</feature>
<dbReference type="NCBIfam" id="NF033656">
    <property type="entry name" value="DMQ_monoox_COQ7"/>
    <property type="match status" value="1"/>
</dbReference>
<evidence type="ECO:0000256" key="2">
    <source>
        <dbReference type="ARBA" id="ARBA00022475"/>
    </source>
</evidence>
<dbReference type="InterPro" id="IPR011566">
    <property type="entry name" value="Ubq_synth_Coq7"/>
</dbReference>
<dbReference type="PANTHER" id="PTHR11237">
    <property type="entry name" value="COENZYME Q10 BIOSYNTHESIS PROTEIN 7"/>
    <property type="match status" value="1"/>
</dbReference>
<comment type="similarity">
    <text evidence="9">Belongs to the COQ7 family.</text>
</comment>
<dbReference type="CDD" id="cd01042">
    <property type="entry name" value="DMQH"/>
    <property type="match status" value="1"/>
</dbReference>
<dbReference type="InterPro" id="IPR009078">
    <property type="entry name" value="Ferritin-like_SF"/>
</dbReference>
<keyword evidence="11" id="KW-1185">Reference proteome</keyword>
<keyword evidence="8 9" id="KW-0472">Membrane</keyword>
<evidence type="ECO:0000256" key="4">
    <source>
        <dbReference type="ARBA" id="ARBA00022723"/>
    </source>
</evidence>
<dbReference type="GO" id="GO:0008682">
    <property type="term" value="F:3-demethoxyubiquinol 3-hydroxylase activity"/>
    <property type="evidence" value="ECO:0007669"/>
    <property type="project" value="UniProtKB-EC"/>
</dbReference>
<protein>
    <recommendedName>
        <fullName evidence="9">3-demethoxyubiquinol 3-hydroxylase</fullName>
        <shortName evidence="9">DMQ hydroxylase</shortName>
        <ecNumber evidence="9">1.14.99.60</ecNumber>
    </recommendedName>
    <alternativeName>
        <fullName evidence="9">2-nonaprenyl-3-methyl-6-methoxy-1,4-benzoquinol hydroxylase</fullName>
    </alternativeName>
</protein>
<dbReference type="HAMAP" id="MF_01658">
    <property type="entry name" value="COQ7"/>
    <property type="match status" value="1"/>
</dbReference>
<keyword evidence="3 9" id="KW-0831">Ubiquinone biosynthesis</keyword>
<comment type="cofactor">
    <cofactor evidence="9">
        <name>Fe cation</name>
        <dbReference type="ChEBI" id="CHEBI:24875"/>
    </cofactor>
    <text evidence="9">Binds 2 iron ions per subunit.</text>
</comment>
<dbReference type="Pfam" id="PF03232">
    <property type="entry name" value="COQ7"/>
    <property type="match status" value="1"/>
</dbReference>
<dbReference type="AlphaFoldDB" id="A0A318IQ94"/>
<evidence type="ECO:0000313" key="11">
    <source>
        <dbReference type="Proteomes" id="UP000247792"/>
    </source>
</evidence>
<dbReference type="EC" id="1.14.99.60" evidence="9"/>
<evidence type="ECO:0000313" key="10">
    <source>
        <dbReference type="EMBL" id="PXX35338.1"/>
    </source>
</evidence>
<proteinExistence type="inferred from homology"/>
<keyword evidence="10" id="KW-0830">Ubiquinone</keyword>
<comment type="catalytic activity">
    <reaction evidence="9">
        <text>a 5-methoxy-2-methyl-3-(all-trans-polyprenyl)benzene-1,4-diol + AH2 + O2 = a 3-demethylubiquinol + A + H2O</text>
        <dbReference type="Rhea" id="RHEA:50908"/>
        <dbReference type="Rhea" id="RHEA-COMP:10859"/>
        <dbReference type="Rhea" id="RHEA-COMP:10914"/>
        <dbReference type="ChEBI" id="CHEBI:13193"/>
        <dbReference type="ChEBI" id="CHEBI:15377"/>
        <dbReference type="ChEBI" id="CHEBI:15379"/>
        <dbReference type="ChEBI" id="CHEBI:17499"/>
        <dbReference type="ChEBI" id="CHEBI:84167"/>
        <dbReference type="ChEBI" id="CHEBI:84422"/>
        <dbReference type="EC" id="1.14.99.60"/>
    </reaction>
</comment>
<reference evidence="10 11" key="1">
    <citation type="submission" date="2018-05" db="EMBL/GenBank/DDBJ databases">
        <title>Genomic Encyclopedia of Type Strains, Phase IV (KMG-IV): sequencing the most valuable type-strain genomes for metagenomic binning, comparative biology and taxonomic classification.</title>
        <authorList>
            <person name="Goeker M."/>
        </authorList>
    </citation>
    <scope>NUCLEOTIDE SEQUENCE [LARGE SCALE GENOMIC DNA]</scope>
    <source>
        <strain evidence="10 11">DSM 19792</strain>
    </source>
</reference>
<feature type="binding site" evidence="9">
    <location>
        <position position="89"/>
    </location>
    <ligand>
        <name>Fe cation</name>
        <dbReference type="ChEBI" id="CHEBI:24875"/>
        <label>2</label>
    </ligand>
</feature>
<dbReference type="Proteomes" id="UP000247792">
    <property type="component" value="Unassembled WGS sequence"/>
</dbReference>
<dbReference type="SUPFAM" id="SSF47240">
    <property type="entry name" value="Ferritin-like"/>
    <property type="match status" value="1"/>
</dbReference>
<dbReference type="GO" id="GO:0006744">
    <property type="term" value="P:ubiquinone biosynthetic process"/>
    <property type="evidence" value="ECO:0007669"/>
    <property type="project" value="UniProtKB-UniRule"/>
</dbReference>
<evidence type="ECO:0000256" key="1">
    <source>
        <dbReference type="ARBA" id="ARBA00004749"/>
    </source>
</evidence>
<comment type="pathway">
    <text evidence="1 9">Cofactor biosynthesis; ubiquinone biosynthesis.</text>
</comment>
<dbReference type="Gene3D" id="1.20.1260.10">
    <property type="match status" value="1"/>
</dbReference>
<keyword evidence="7 9" id="KW-0503">Monooxygenase</keyword>
<dbReference type="OrthoDB" id="5192789at2"/>
<dbReference type="InterPro" id="IPR012347">
    <property type="entry name" value="Ferritin-like"/>
</dbReference>
<dbReference type="PANTHER" id="PTHR11237:SF4">
    <property type="entry name" value="5-DEMETHOXYUBIQUINONE HYDROXYLASE, MITOCHONDRIAL"/>
    <property type="match status" value="1"/>
</dbReference>
<sequence>MNLLPLDRFILRIDRALQVVSNQARTRRSNPAQNVDEAEMSEQEKTHAAGLMRVNHVGEICAQALYDAQGAFAKTEEIRQQFYQSGIEEEDHLAWTANRLKELNSHTSLMNPLWYAGAYACGVLAAKSGDALSLGFVVETEKQVAAHLESHLQKLPEQDARSRAIVEQMRDDEIAHGAAAQALGASALPAPVQAGMKLMARVMTTTAYYI</sequence>
<evidence type="ECO:0000256" key="8">
    <source>
        <dbReference type="ARBA" id="ARBA00023136"/>
    </source>
</evidence>
<dbReference type="UniPathway" id="UPA00232"/>
<evidence type="ECO:0000256" key="5">
    <source>
        <dbReference type="ARBA" id="ARBA00023002"/>
    </source>
</evidence>
<comment type="caution">
    <text evidence="10">The sequence shown here is derived from an EMBL/GenBank/DDBJ whole genome shotgun (WGS) entry which is preliminary data.</text>
</comment>
<feature type="binding site" evidence="9">
    <location>
        <position position="92"/>
    </location>
    <ligand>
        <name>Fe cation</name>
        <dbReference type="ChEBI" id="CHEBI:24875"/>
        <label>1</label>
    </ligand>
</feature>
<keyword evidence="2 9" id="KW-1003">Cell membrane</keyword>
<gene>
    <name evidence="9" type="primary">coq7</name>
    <name evidence="10" type="ORF">DFR42_12025</name>
</gene>
<evidence type="ECO:0000256" key="7">
    <source>
        <dbReference type="ARBA" id="ARBA00023033"/>
    </source>
</evidence>